<dbReference type="KEGG" id="syn:sll0710"/>
<dbReference type="PIR" id="S74514">
    <property type="entry name" value="S74514"/>
</dbReference>
<dbReference type="InParanoid" id="P72664"/>
<reference evidence="1 2" key="1">
    <citation type="journal article" date="1995" name="DNA Res.">
        <title>Sequence analysis of the genome of the unicellular cyanobacterium Synechocystis sp. strain PCC6803. I. Sequence features in the 1 Mb region from map positions 64% to 92% of the genome.</title>
        <authorList>
            <person name="Kaneko T."/>
            <person name="Tanaka A."/>
            <person name="Sato S."/>
            <person name="Kotani H."/>
            <person name="Sazuka T."/>
            <person name="Miyajima N."/>
            <person name="Sugiura M."/>
            <person name="Tabata S."/>
        </authorList>
    </citation>
    <scope>NUCLEOTIDE SEQUENCE [LARGE SCALE GENOMIC DNA]</scope>
    <source>
        <strain evidence="2">ATCC 27184 / PCC 6803 / Kazusa</strain>
    </source>
</reference>
<dbReference type="EnsemblBacteria" id="BAA16666">
    <property type="protein sequence ID" value="BAA16666"/>
    <property type="gene ID" value="BAA16666"/>
</dbReference>
<gene>
    <name evidence="1" type="ordered locus">sll0710</name>
</gene>
<name>P72664_SYNY3</name>
<keyword evidence="2" id="KW-1185">Reference proteome</keyword>
<organism evidence="1 2">
    <name type="scientific">Synechocystis sp. (strain ATCC 27184 / PCC 6803 / Kazusa)</name>
    <dbReference type="NCBI Taxonomy" id="1111708"/>
    <lineage>
        <taxon>Bacteria</taxon>
        <taxon>Bacillati</taxon>
        <taxon>Cyanobacteriota</taxon>
        <taxon>Cyanophyceae</taxon>
        <taxon>Synechococcales</taxon>
        <taxon>Merismopediaceae</taxon>
        <taxon>Synechocystis</taxon>
    </lineage>
</organism>
<sequence length="726" mass="86463">MWNFSQLNLKTNSDFVGIKSEPDGYAFYLPKGFDNFIDKYQNAATSEDTDKFNKVRDSFFLMYRTLRKFDRDNENNSRVTRKDAKNKKNQDQVNLSTGGISLDYKEASECILYSKLSMIERILEAYDDLALNSIEKKARRSEEIDYSKIYKYLDRAIYLNNGAIYIDVMNLPRSMISHESTDIVDLYCFILDEIIQQLQEDVLDHIYDRSQDIQFLSQRFRDHYLTINHSLFDQDTFEETLSICKEALDNIDRNTHYKDADYWGLYEAIEIFLYGGLNPNLDDGDFWGIQGEQGFDYVWEDMCQTYFFKKNFNPIQNDFNKIGFADTDIPIVGYKNNRIRNSKHHRPESEQNRVGWWKNKSSNQWLYQKKQSEVDHPNNYKPLYWRELFCIEWDLKARIFPDVKYKVTRSDYPNQLRRYPQPDLVTVTKNEDSSYFAIVDFKNISLKKYEDYENKSLEETDKGYRVALEKQLGYELALQQVFPQATIGNYFFIPFYYVDKLESESNFLGIMEDRFHIRGIQIFKANFVAIQNIYLGITEASDFDSPIREKNYYQFRKNNAHASVKKKEIILFENEDLKSNYIPLITFQNEAQRKNARTYILEQVEIFFKEIQVDIPNLMESYFPYSQSIIGKEFNKINIDYFYDNLFYDLGEKEEDRDEHRKLKIKVKWCITFHIDSTPIQVPQLKIPNSDLCRNFGTIDVVGTPILYYIYFTLPEILNIIIKDKK</sequence>
<dbReference type="AlphaFoldDB" id="P72664"/>
<dbReference type="eggNOG" id="ENOG502ZBFD">
    <property type="taxonomic scope" value="Bacteria"/>
</dbReference>
<dbReference type="PaxDb" id="1148-1651738"/>
<dbReference type="EMBL" id="BA000022">
    <property type="protein sequence ID" value="BAA16666.1"/>
    <property type="molecule type" value="Genomic_DNA"/>
</dbReference>
<evidence type="ECO:0000313" key="1">
    <source>
        <dbReference type="EMBL" id="BAA16666.1"/>
    </source>
</evidence>
<protein>
    <submittedName>
        <fullName evidence="1">Sll0710 protein</fullName>
    </submittedName>
</protein>
<dbReference type="STRING" id="1148.gene:10497521"/>
<evidence type="ECO:0000313" key="2">
    <source>
        <dbReference type="Proteomes" id="UP000001425"/>
    </source>
</evidence>
<proteinExistence type="predicted"/>
<accession>P72664</accession>
<dbReference type="Proteomes" id="UP000001425">
    <property type="component" value="Chromosome"/>
</dbReference>
<reference evidence="1 2" key="2">
    <citation type="journal article" date="1996" name="DNA Res.">
        <title>Sequence analysis of the genome of the unicellular cyanobacterium Synechocystis sp. strain PCC6803. II. Sequence determination of the entire genome and assignment of potential protein-coding regions.</title>
        <authorList>
            <person name="Kaneko T."/>
            <person name="Sato S."/>
            <person name="Kotani H."/>
            <person name="Tanaka A."/>
            <person name="Asamizu E."/>
            <person name="Nakamura Y."/>
            <person name="Miyajima N."/>
            <person name="Hirosawa M."/>
            <person name="Sugiura M."/>
            <person name="Sasamoto S."/>
            <person name="Kimura T."/>
            <person name="Hosouchi T."/>
            <person name="Matsuno A."/>
            <person name="Muraki A."/>
            <person name="Nakazaki N."/>
            <person name="Naruo K."/>
            <person name="Okumura S."/>
            <person name="Shimpo S."/>
            <person name="Takeuchi C."/>
            <person name="Wada T."/>
            <person name="Watanabe A."/>
            <person name="Yamada M."/>
            <person name="Yasuda M."/>
            <person name="Tabata S."/>
        </authorList>
    </citation>
    <scope>NUCLEOTIDE SEQUENCE [LARGE SCALE GENOMIC DNA]</scope>
    <source>
        <strain evidence="2">ATCC 27184 / PCC 6803 / Kazusa</strain>
    </source>
</reference>